<name>A0A518I0D6_9BACT</name>
<dbReference type="RefSeq" id="WP_145390771.1">
    <property type="nucleotide sequence ID" value="NZ_CP037423.1"/>
</dbReference>
<gene>
    <name evidence="1" type="ORF">Enr13x_64670</name>
</gene>
<evidence type="ECO:0008006" key="3">
    <source>
        <dbReference type="Google" id="ProtNLM"/>
    </source>
</evidence>
<keyword evidence="2" id="KW-1185">Reference proteome</keyword>
<reference evidence="1 2" key="1">
    <citation type="submission" date="2019-03" db="EMBL/GenBank/DDBJ databases">
        <title>Deep-cultivation of Planctomycetes and their phenomic and genomic characterization uncovers novel biology.</title>
        <authorList>
            <person name="Wiegand S."/>
            <person name="Jogler M."/>
            <person name="Boedeker C."/>
            <person name="Pinto D."/>
            <person name="Vollmers J."/>
            <person name="Rivas-Marin E."/>
            <person name="Kohn T."/>
            <person name="Peeters S.H."/>
            <person name="Heuer A."/>
            <person name="Rast P."/>
            <person name="Oberbeckmann S."/>
            <person name="Bunk B."/>
            <person name="Jeske O."/>
            <person name="Meyerdierks A."/>
            <person name="Storesund J.E."/>
            <person name="Kallscheuer N."/>
            <person name="Luecker S."/>
            <person name="Lage O.M."/>
            <person name="Pohl T."/>
            <person name="Merkel B.J."/>
            <person name="Hornburger P."/>
            <person name="Mueller R.-W."/>
            <person name="Bruemmer F."/>
            <person name="Labrenz M."/>
            <person name="Spormann A.M."/>
            <person name="Op den Camp H."/>
            <person name="Overmann J."/>
            <person name="Amann R."/>
            <person name="Jetten M.S.M."/>
            <person name="Mascher T."/>
            <person name="Medema M.H."/>
            <person name="Devos D.P."/>
            <person name="Kaster A.-K."/>
            <person name="Ovreas L."/>
            <person name="Rohde M."/>
            <person name="Galperin M.Y."/>
            <person name="Jogler C."/>
        </authorList>
    </citation>
    <scope>NUCLEOTIDE SEQUENCE [LARGE SCALE GENOMIC DNA]</scope>
    <source>
        <strain evidence="1 2">Enr13</strain>
    </source>
</reference>
<proteinExistence type="predicted"/>
<sequence>MESDPRIRKSLHQINNDLSIASMRLELITIKLQREPESPLREELLQSCADALDAVKRAGQIANQTLHQSP</sequence>
<evidence type="ECO:0000313" key="2">
    <source>
        <dbReference type="Proteomes" id="UP000319004"/>
    </source>
</evidence>
<dbReference type="EMBL" id="CP037423">
    <property type="protein sequence ID" value="QDV46558.1"/>
    <property type="molecule type" value="Genomic_DNA"/>
</dbReference>
<protein>
    <recommendedName>
        <fullName evidence="3">Histidine kinase</fullName>
    </recommendedName>
</protein>
<dbReference type="AlphaFoldDB" id="A0A518I0D6"/>
<dbReference type="Proteomes" id="UP000319004">
    <property type="component" value="Chromosome"/>
</dbReference>
<evidence type="ECO:0000313" key="1">
    <source>
        <dbReference type="EMBL" id="QDV46558.1"/>
    </source>
</evidence>
<accession>A0A518I0D6</accession>
<organism evidence="1 2">
    <name type="scientific">Stieleria neptunia</name>
    <dbReference type="NCBI Taxonomy" id="2527979"/>
    <lineage>
        <taxon>Bacteria</taxon>
        <taxon>Pseudomonadati</taxon>
        <taxon>Planctomycetota</taxon>
        <taxon>Planctomycetia</taxon>
        <taxon>Pirellulales</taxon>
        <taxon>Pirellulaceae</taxon>
        <taxon>Stieleria</taxon>
    </lineage>
</organism>
<dbReference type="OrthoDB" id="286430at2"/>
<dbReference type="KEGG" id="snep:Enr13x_64670"/>